<sequence>MHRYKYIILLIACTAVSLCGCNKFLEEKPDKKMSVPVTLADCEALLDNQSIMNSLYPVAGEVAIDDYFLSATDYNAVTDNVQKENYRWLSTVDVGLTQWRDPYRVVLFANQVMQVLKNIDRNIDPSRYDRLLGQAHFFRGYALFQVALVFALPYVKNEAIQTPGVVIRTTPNVDELSVRSDLARSLNSIATDLQEAIRLLPEKSLLVTRPSREAAMAALVRVKLYMGSFEDVVYYGKQALAIDATLIDYNSLSSTTALPFQQFNKEVLFHATTSPSAVLNPVIASVDTALIAQYQPNDKRFGVYFTKRANGTFSFKGRYDANNNSVSFSGIARDEVYLSIAEALVRIGKLEEGIGYLNQLLITRWSTDKFVPIPLLDKDKALDLILLERRKSLMFRNLRWMDLKRLSTEDRYAKSLTRELNGQMYRLEKNDVRYAFLIPDVVIKNSSLSQNKR</sequence>
<dbReference type="Pfam" id="PF07980">
    <property type="entry name" value="SusD_RagB"/>
    <property type="match status" value="1"/>
</dbReference>
<evidence type="ECO:0000256" key="2">
    <source>
        <dbReference type="ARBA" id="ARBA00006275"/>
    </source>
</evidence>
<evidence type="ECO:0000256" key="5">
    <source>
        <dbReference type="ARBA" id="ARBA00023237"/>
    </source>
</evidence>
<evidence type="ECO:0000313" key="8">
    <source>
        <dbReference type="EMBL" id="TDQ79276.1"/>
    </source>
</evidence>
<reference evidence="8 9" key="1">
    <citation type="submission" date="2019-03" db="EMBL/GenBank/DDBJ databases">
        <title>Genomic Encyclopedia of Archaeal and Bacterial Type Strains, Phase II (KMG-II): from individual species to whole genera.</title>
        <authorList>
            <person name="Goeker M."/>
        </authorList>
    </citation>
    <scope>NUCLEOTIDE SEQUENCE [LARGE SCALE GENOMIC DNA]</scope>
    <source>
        <strain evidence="8 9">DSM 28353</strain>
    </source>
</reference>
<dbReference type="RefSeq" id="WP_133583076.1">
    <property type="nucleotide sequence ID" value="NZ_SNYV01000011.1"/>
</dbReference>
<dbReference type="EMBL" id="SNYV01000011">
    <property type="protein sequence ID" value="TDQ79276.1"/>
    <property type="molecule type" value="Genomic_DNA"/>
</dbReference>
<dbReference type="Pfam" id="PF14322">
    <property type="entry name" value="SusD-like_3"/>
    <property type="match status" value="1"/>
</dbReference>
<dbReference type="Proteomes" id="UP000295292">
    <property type="component" value="Unassembled WGS sequence"/>
</dbReference>
<dbReference type="InterPro" id="IPR012944">
    <property type="entry name" value="SusD_RagB_dom"/>
</dbReference>
<comment type="subcellular location">
    <subcellularLocation>
        <location evidence="1">Cell outer membrane</location>
    </subcellularLocation>
</comment>
<keyword evidence="5" id="KW-0998">Cell outer membrane</keyword>
<evidence type="ECO:0000259" key="7">
    <source>
        <dbReference type="Pfam" id="PF14322"/>
    </source>
</evidence>
<dbReference type="InterPro" id="IPR011990">
    <property type="entry name" value="TPR-like_helical_dom_sf"/>
</dbReference>
<keyword evidence="3" id="KW-0732">Signal</keyword>
<dbReference type="PROSITE" id="PS51257">
    <property type="entry name" value="PROKAR_LIPOPROTEIN"/>
    <property type="match status" value="1"/>
</dbReference>
<comment type="caution">
    <text evidence="8">The sequence shown here is derived from an EMBL/GenBank/DDBJ whole genome shotgun (WGS) entry which is preliminary data.</text>
</comment>
<dbReference type="GO" id="GO:0009279">
    <property type="term" value="C:cell outer membrane"/>
    <property type="evidence" value="ECO:0007669"/>
    <property type="project" value="UniProtKB-SubCell"/>
</dbReference>
<evidence type="ECO:0000313" key="9">
    <source>
        <dbReference type="Proteomes" id="UP000295292"/>
    </source>
</evidence>
<proteinExistence type="inferred from homology"/>
<name>A0A4R6WRL4_9SPHI</name>
<protein>
    <submittedName>
        <fullName evidence="8">SusD-like starch-binding protein associating with outer membrane</fullName>
    </submittedName>
</protein>
<dbReference type="AlphaFoldDB" id="A0A4R6WRL4"/>
<evidence type="ECO:0000256" key="3">
    <source>
        <dbReference type="ARBA" id="ARBA00022729"/>
    </source>
</evidence>
<evidence type="ECO:0000259" key="6">
    <source>
        <dbReference type="Pfam" id="PF07980"/>
    </source>
</evidence>
<gene>
    <name evidence="8" type="ORF">CLV99_0710</name>
</gene>
<dbReference type="Gene3D" id="1.25.40.390">
    <property type="match status" value="1"/>
</dbReference>
<dbReference type="SUPFAM" id="SSF48452">
    <property type="entry name" value="TPR-like"/>
    <property type="match status" value="1"/>
</dbReference>
<feature type="domain" description="RagB/SusD" evidence="6">
    <location>
        <begin position="334"/>
        <end position="425"/>
    </location>
</feature>
<feature type="domain" description="SusD-like N-terminal" evidence="7">
    <location>
        <begin position="23"/>
        <end position="224"/>
    </location>
</feature>
<keyword evidence="9" id="KW-1185">Reference proteome</keyword>
<organism evidence="8 9">
    <name type="scientific">Sphingobacterium yanglingense</name>
    <dbReference type="NCBI Taxonomy" id="1437280"/>
    <lineage>
        <taxon>Bacteria</taxon>
        <taxon>Pseudomonadati</taxon>
        <taxon>Bacteroidota</taxon>
        <taxon>Sphingobacteriia</taxon>
        <taxon>Sphingobacteriales</taxon>
        <taxon>Sphingobacteriaceae</taxon>
        <taxon>Sphingobacterium</taxon>
    </lineage>
</organism>
<evidence type="ECO:0000256" key="4">
    <source>
        <dbReference type="ARBA" id="ARBA00023136"/>
    </source>
</evidence>
<dbReference type="InterPro" id="IPR033985">
    <property type="entry name" value="SusD-like_N"/>
</dbReference>
<comment type="similarity">
    <text evidence="2">Belongs to the SusD family.</text>
</comment>
<dbReference type="OrthoDB" id="653598at2"/>
<evidence type="ECO:0000256" key="1">
    <source>
        <dbReference type="ARBA" id="ARBA00004442"/>
    </source>
</evidence>
<accession>A0A4R6WRL4</accession>
<keyword evidence="4" id="KW-0472">Membrane</keyword>